<accession>A0ABY9R1L9</accession>
<keyword evidence="2" id="KW-1185">Reference proteome</keyword>
<protein>
    <submittedName>
        <fullName evidence="1">Uncharacterized protein</fullName>
    </submittedName>
</protein>
<gene>
    <name evidence="1" type="ORF">KPS_000136</name>
</gene>
<sequence length="49" mass="5132">MIASDGIRAAWAARRMPWCACLVCLASLVSLADVAGRSLRDASLLVLSA</sequence>
<dbReference type="RefSeq" id="WP_309541610.1">
    <property type="nucleotide sequence ID" value="NZ_CP133659.1"/>
</dbReference>
<reference evidence="1" key="1">
    <citation type="submission" date="2023-09" db="EMBL/GenBank/DDBJ databases">
        <authorList>
            <consortium name="CW5 consortium"/>
            <person name="Lu C.-W."/>
        </authorList>
    </citation>
    <scope>NUCLEOTIDE SEQUENCE</scope>
    <source>
        <strain evidence="1">KPS</strain>
    </source>
</reference>
<name>A0ABY9R1L9_9BACT</name>
<evidence type="ECO:0000313" key="1">
    <source>
        <dbReference type="EMBL" id="WMW65646.1"/>
    </source>
</evidence>
<proteinExistence type="predicted"/>
<evidence type="ECO:0000313" key="2">
    <source>
        <dbReference type="Proteomes" id="UP001180616"/>
    </source>
</evidence>
<dbReference type="EMBL" id="CP133659">
    <property type="protein sequence ID" value="WMW65646.1"/>
    <property type="molecule type" value="Genomic_DNA"/>
</dbReference>
<organism evidence="1 2">
    <name type="scientific">Nitratidesulfovibrio liaohensis</name>
    <dbReference type="NCBI Taxonomy" id="2604158"/>
    <lineage>
        <taxon>Bacteria</taxon>
        <taxon>Pseudomonadati</taxon>
        <taxon>Thermodesulfobacteriota</taxon>
        <taxon>Desulfovibrionia</taxon>
        <taxon>Desulfovibrionales</taxon>
        <taxon>Desulfovibrionaceae</taxon>
        <taxon>Nitratidesulfovibrio</taxon>
    </lineage>
</organism>
<dbReference type="Proteomes" id="UP001180616">
    <property type="component" value="Chromosome"/>
</dbReference>